<protein>
    <submittedName>
        <fullName evidence="3">Glycosyl hydrolases family 16</fullName>
    </submittedName>
</protein>
<dbReference type="PANTHER" id="PTHR10963:SF55">
    <property type="entry name" value="GLYCOSIDE HYDROLASE FAMILY 16 PROTEIN"/>
    <property type="match status" value="1"/>
</dbReference>
<sequence>MAGILKIFFGKKFPDTRKYETQQDQLRNEYARFLELGNSSLYQRFLELDTQVHSGEFKQRVYDLKHKKFKDTPEYQKLKRFKSLTNNKEIKVYMKFYRSGKAQKMEKIQNSEPYKRFEELKGIVNTPEFYKEKSSPDFKKKEAYKQLKEYKKLQKDNSIKWLLKTEKSQAYKIYKKLDGSEILSEYYELKAFVESPDFKEYKAFMEDRRKFQKSEEASLLKEYAELKKDKDIVWYLRKKEEKPFEELKKWKLTFEDQFSGTSLDQKKWITAYYWGKALMNDSYSLEGEKQYYSPANIEVRDSVLRIITRKEEIEGKVWNPQWGFRKQKFKYTSGLISTGQSFRQKYGRFEAKVRFNKAYPFIHAFWMVGEKMVPHIDIFKTMYSGGRLLEAGIISDIERKTVKESTKRINGAQFTKDFFIYSLDWSENEMVWKINGVPVYRQTHNIPQEPMYLTFCTTLVEEPSESELPAIMEINWIRCYKKV</sequence>
<dbReference type="STRING" id="385682.SAMN05444380_104134"/>
<reference evidence="3 4" key="1">
    <citation type="submission" date="2016-10" db="EMBL/GenBank/DDBJ databases">
        <authorList>
            <person name="de Groot N.N."/>
        </authorList>
    </citation>
    <scope>NUCLEOTIDE SEQUENCE [LARGE SCALE GENOMIC DNA]</scope>
    <source>
        <strain evidence="3 4">DSM 19012</strain>
    </source>
</reference>
<dbReference type="SUPFAM" id="SSF49899">
    <property type="entry name" value="Concanavalin A-like lectins/glucanases"/>
    <property type="match status" value="1"/>
</dbReference>
<dbReference type="EMBL" id="FONA01000004">
    <property type="protein sequence ID" value="SFD95168.1"/>
    <property type="molecule type" value="Genomic_DNA"/>
</dbReference>
<dbReference type="InterPro" id="IPR013320">
    <property type="entry name" value="ConA-like_dom_sf"/>
</dbReference>
<gene>
    <name evidence="3" type="ORF">SAMN05444380_104134</name>
</gene>
<evidence type="ECO:0000256" key="1">
    <source>
        <dbReference type="ARBA" id="ARBA00006865"/>
    </source>
</evidence>
<keyword evidence="4" id="KW-1185">Reference proteome</keyword>
<dbReference type="eggNOG" id="COG2273">
    <property type="taxonomic scope" value="Bacteria"/>
</dbReference>
<organism evidence="3 4">
    <name type="scientific">Thermophagus xiamenensis</name>
    <dbReference type="NCBI Taxonomy" id="385682"/>
    <lineage>
        <taxon>Bacteria</taxon>
        <taxon>Pseudomonadati</taxon>
        <taxon>Bacteroidota</taxon>
        <taxon>Bacteroidia</taxon>
        <taxon>Marinilabiliales</taxon>
        <taxon>Marinilabiliaceae</taxon>
        <taxon>Thermophagus</taxon>
    </lineage>
</organism>
<dbReference type="PROSITE" id="PS51762">
    <property type="entry name" value="GH16_2"/>
    <property type="match status" value="1"/>
</dbReference>
<evidence type="ECO:0000259" key="2">
    <source>
        <dbReference type="PROSITE" id="PS51762"/>
    </source>
</evidence>
<keyword evidence="3" id="KW-0378">Hydrolase</keyword>
<dbReference type="GO" id="GO:0005975">
    <property type="term" value="P:carbohydrate metabolic process"/>
    <property type="evidence" value="ECO:0007669"/>
    <property type="project" value="InterPro"/>
</dbReference>
<evidence type="ECO:0000313" key="3">
    <source>
        <dbReference type="EMBL" id="SFD95168.1"/>
    </source>
</evidence>
<dbReference type="InterPro" id="IPR000757">
    <property type="entry name" value="Beta-glucanase-like"/>
</dbReference>
<accession>A0A1I1WLA8</accession>
<name>A0A1I1WLA8_9BACT</name>
<dbReference type="OrthoDB" id="9809583at2"/>
<dbReference type="AlphaFoldDB" id="A0A1I1WLA8"/>
<dbReference type="Proteomes" id="UP000181976">
    <property type="component" value="Unassembled WGS sequence"/>
</dbReference>
<dbReference type="PANTHER" id="PTHR10963">
    <property type="entry name" value="GLYCOSYL HYDROLASE-RELATED"/>
    <property type="match status" value="1"/>
</dbReference>
<proteinExistence type="inferred from homology"/>
<dbReference type="InParanoid" id="A0A1I1WLA8"/>
<dbReference type="Pfam" id="PF00722">
    <property type="entry name" value="Glyco_hydro_16"/>
    <property type="match status" value="1"/>
</dbReference>
<dbReference type="InterPro" id="IPR050546">
    <property type="entry name" value="Glycosyl_Hydrlase_16"/>
</dbReference>
<comment type="similarity">
    <text evidence="1">Belongs to the glycosyl hydrolase 16 family.</text>
</comment>
<dbReference type="CDD" id="cd08023">
    <property type="entry name" value="GH16_laminarinase_like"/>
    <property type="match status" value="1"/>
</dbReference>
<dbReference type="GO" id="GO:0004553">
    <property type="term" value="F:hydrolase activity, hydrolyzing O-glycosyl compounds"/>
    <property type="evidence" value="ECO:0007669"/>
    <property type="project" value="InterPro"/>
</dbReference>
<evidence type="ECO:0000313" key="4">
    <source>
        <dbReference type="Proteomes" id="UP000181976"/>
    </source>
</evidence>
<dbReference type="RefSeq" id="WP_010528252.1">
    <property type="nucleotide sequence ID" value="NZ_AFSL01000074.1"/>
</dbReference>
<feature type="domain" description="GH16" evidence="2">
    <location>
        <begin position="235"/>
        <end position="483"/>
    </location>
</feature>
<dbReference type="Gene3D" id="2.60.120.200">
    <property type="match status" value="1"/>
</dbReference>